<reference evidence="1" key="1">
    <citation type="submission" date="2020-09" db="EMBL/GenBank/DDBJ databases">
        <title>A novel bacterium of genus Bacillus, isolated from South China Sea.</title>
        <authorList>
            <person name="Huang H."/>
            <person name="Mo K."/>
            <person name="Hu Y."/>
        </authorList>
    </citation>
    <scope>NUCLEOTIDE SEQUENCE</scope>
    <source>
        <strain evidence="1">IB182487</strain>
    </source>
</reference>
<gene>
    <name evidence="1" type="ORF">IC621_17790</name>
</gene>
<dbReference type="Pfam" id="PF12438">
    <property type="entry name" value="DUF3679"/>
    <property type="match status" value="1"/>
</dbReference>
<evidence type="ECO:0000313" key="1">
    <source>
        <dbReference type="EMBL" id="MBD1382085.1"/>
    </source>
</evidence>
<accession>A0A926RYS7</accession>
<dbReference type="Proteomes" id="UP000626844">
    <property type="component" value="Unassembled WGS sequence"/>
</dbReference>
<evidence type="ECO:0000313" key="2">
    <source>
        <dbReference type="Proteomes" id="UP000626844"/>
    </source>
</evidence>
<dbReference type="RefSeq" id="WP_191159932.1">
    <property type="nucleotide sequence ID" value="NZ_JACXAI010000025.1"/>
</dbReference>
<dbReference type="EMBL" id="JACXAI010000025">
    <property type="protein sequence ID" value="MBD1382085.1"/>
    <property type="molecule type" value="Genomic_DNA"/>
</dbReference>
<dbReference type="AlphaFoldDB" id="A0A926RYS7"/>
<proteinExistence type="predicted"/>
<organism evidence="1 2">
    <name type="scientific">Metabacillus arenae</name>
    <dbReference type="NCBI Taxonomy" id="2771434"/>
    <lineage>
        <taxon>Bacteria</taxon>
        <taxon>Bacillati</taxon>
        <taxon>Bacillota</taxon>
        <taxon>Bacilli</taxon>
        <taxon>Bacillales</taxon>
        <taxon>Bacillaceae</taxon>
        <taxon>Metabacillus</taxon>
    </lineage>
</organism>
<name>A0A926RYS7_9BACI</name>
<dbReference type="InterPro" id="IPR020534">
    <property type="entry name" value="Uncharacterised_YqxA"/>
</dbReference>
<sequence length="118" mass="12939">MVKFMLKCFIISTILLFGVLIGMQQANVGLLNMRGYEDPDLKGAFYIPNEPSGEVEATVLGEEVTSHNLEQKQEKLEKIEAFNLFSQAGKWIANGVSSLASTIASFLGELISNLLSKI</sequence>
<comment type="caution">
    <text evidence="1">The sequence shown here is derived from an EMBL/GenBank/DDBJ whole genome shotgun (WGS) entry which is preliminary data.</text>
</comment>
<protein>
    <submittedName>
        <fullName evidence="1">YqxA family protein</fullName>
    </submittedName>
</protein>
<keyword evidence="2" id="KW-1185">Reference proteome</keyword>